<protein>
    <submittedName>
        <fullName evidence="1">Uncharacterized protein</fullName>
    </submittedName>
</protein>
<proteinExistence type="predicted"/>
<evidence type="ECO:0000313" key="1">
    <source>
        <dbReference type="EMBL" id="CEG50280.1"/>
    </source>
</evidence>
<evidence type="ECO:0000313" key="2">
    <source>
        <dbReference type="Proteomes" id="UP000054928"/>
    </source>
</evidence>
<sequence>MADTSAVDLSITTLRWAYRSLTTAPLSPATHMWNRQLRHICPKYFVAEQYLDLRLRSAQAPQVNGRIMQIGK</sequence>
<dbReference type="EMBL" id="CCYD01003101">
    <property type="protein sequence ID" value="CEG50280.1"/>
    <property type="molecule type" value="Genomic_DNA"/>
</dbReference>
<accession>A0A0P1B8K8</accession>
<name>A0A0P1B8K8_PLAHL</name>
<organism evidence="1 2">
    <name type="scientific">Plasmopara halstedii</name>
    <name type="common">Downy mildew of sunflower</name>
    <dbReference type="NCBI Taxonomy" id="4781"/>
    <lineage>
        <taxon>Eukaryota</taxon>
        <taxon>Sar</taxon>
        <taxon>Stramenopiles</taxon>
        <taxon>Oomycota</taxon>
        <taxon>Peronosporomycetes</taxon>
        <taxon>Peronosporales</taxon>
        <taxon>Peronosporaceae</taxon>
        <taxon>Plasmopara</taxon>
    </lineage>
</organism>
<keyword evidence="2" id="KW-1185">Reference proteome</keyword>
<reference evidence="2" key="1">
    <citation type="submission" date="2014-09" db="EMBL/GenBank/DDBJ databases">
        <authorList>
            <person name="Sharma Rahul"/>
            <person name="Thines Marco"/>
        </authorList>
    </citation>
    <scope>NUCLEOTIDE SEQUENCE [LARGE SCALE GENOMIC DNA]</scope>
</reference>
<dbReference type="RefSeq" id="XP_024586649.1">
    <property type="nucleotide sequence ID" value="XM_024721563.1"/>
</dbReference>
<dbReference type="AlphaFoldDB" id="A0A0P1B8K8"/>
<dbReference type="GeneID" id="36403057"/>
<dbReference type="Proteomes" id="UP000054928">
    <property type="component" value="Unassembled WGS sequence"/>
</dbReference>